<dbReference type="AlphaFoldDB" id="A0A0P9UZ02"/>
<protein>
    <submittedName>
        <fullName evidence="1">Uncharacterized protein</fullName>
    </submittedName>
</protein>
<evidence type="ECO:0000313" key="2">
    <source>
        <dbReference type="Proteomes" id="UP000050420"/>
    </source>
</evidence>
<comment type="caution">
    <text evidence="1">The sequence shown here is derived from an EMBL/GenBank/DDBJ whole genome shotgun (WGS) entry which is preliminary data.</text>
</comment>
<dbReference type="EMBL" id="LJQU01000389">
    <property type="protein sequence ID" value="KPX90857.1"/>
    <property type="molecule type" value="Genomic_DNA"/>
</dbReference>
<dbReference type="PATRIC" id="fig|34065.5.peg.723"/>
<accession>A0A0P9UZ02</accession>
<reference evidence="1 2" key="1">
    <citation type="submission" date="2015-09" db="EMBL/GenBank/DDBJ databases">
        <title>Genome announcement of multiple Pseudomonas syringae strains.</title>
        <authorList>
            <person name="Thakur S."/>
            <person name="Wang P.W."/>
            <person name="Gong Y."/>
            <person name="Weir B.S."/>
            <person name="Guttman D.S."/>
        </authorList>
    </citation>
    <scope>NUCLEOTIDE SEQUENCE [LARGE SCALE GENOMIC DNA]</scope>
    <source>
        <strain evidence="1 2">ICMP4331</strain>
    </source>
</reference>
<gene>
    <name evidence="1" type="ORF">ALO63_04527</name>
</gene>
<organism evidence="1 2">
    <name type="scientific">Pseudomonas amygdali pv. mori</name>
    <dbReference type="NCBI Taxonomy" id="34065"/>
    <lineage>
        <taxon>Bacteria</taxon>
        <taxon>Pseudomonadati</taxon>
        <taxon>Pseudomonadota</taxon>
        <taxon>Gammaproteobacteria</taxon>
        <taxon>Pseudomonadales</taxon>
        <taxon>Pseudomonadaceae</taxon>
        <taxon>Pseudomonas</taxon>
        <taxon>Pseudomonas amygdali</taxon>
    </lineage>
</organism>
<name>A0A0P9UZ02_PSEA0</name>
<proteinExistence type="predicted"/>
<evidence type="ECO:0000313" key="1">
    <source>
        <dbReference type="EMBL" id="KPX90857.1"/>
    </source>
</evidence>
<sequence length="366" mass="39996">MLAGQTVNSFPSKQKGLGMGRRVDTSWYGTYLEAIAFENLSGDEYLGTPELANHLRLKPKTLARIMSAGRFIHEVLPGVKPEQIQCGYASLELLSKLWGADPSGAQSQLESVLANRTKLPELEEAVRRVKLGEKRSSTEGNLAGPSQLGFMARMDIWIASSDLVHFDSYRGTAFRLKPCLGSCPGYLIHTENGQPSALVLCKQGSGWRDPAGVARELYEHAVARRHTAPAIWYVFEKDSAVLQHLAELSIWWGGSATSDDPWLLLAYLTELGKLEVLFEEYFSNLIGSMTEGGGALRPNDLIATGEAMDGSKACITMPLRNIQPISAATKHRPYSEVLRERLLAIAEQGDATSHQIDGLAAIDLGL</sequence>
<dbReference type="Proteomes" id="UP000050420">
    <property type="component" value="Unassembled WGS sequence"/>
</dbReference>